<protein>
    <submittedName>
        <fullName evidence="4">AsmA family protein</fullName>
    </submittedName>
</protein>
<sequence length="987" mass="107079">MKKALKWTLIIIGGLIVLILAAAFIIPIVFKDDIVAAINKEINKSVNADVVYDVEKFDITLFKNFPNITAEMRDLGVINRAPFEGEVLFATESFEVEVNLKEILFGDQLRVKGISLVRPIINVKVLKDGRANYDIAVPSTDTVTTTEEPSNFSFGIDHWEIIDGDITYDDATLPFLMSLKGVNHSGSGDFTQDVFDLKTNTVADTLTVAYGGVEYLSNKRAEIDATVSISEAYTKYTFKENTAKLNDFAMSFDGWFKMNEKDFGMDLSFKSPENTFKSILSLVPGMYTQSFNNIEAKGDLSFNGFVKGTYSEKQMPAFNLNLLVKDAMFKYPDLPTAVNNINVDLLVDNKDGIIDNTIIDLKKLHLDFGSNPVDAKALITKMYPTNVDATVAAKLNLAELNKMFPMEGLDMKGSYAINLNAKGIYDSLKKTIPAIDAAMSLTSGYVKSSQFPLPLQDLHFTSTVKNTSGKLAETFITVKDMSVLMDGEKFSADLLLQNLDDYTWDLKAKGGIDLEKITKVFPVEGMSLAGKVKADIETKGKYSDVQAERYDKLPTSGTASLKDFKYITKDLPTVTLSQAGMVFDPKKIELQNVNGTIGKSDFNVSGSVLNYLGYIFGKNETIKGAVNFNSTLLDLNEFMSDSDAPATATDTAALSVFPVPQNIDFLLKSNIKTVKMMNYTMTNASGDVVVKDGIANLSGLKFNMLGGSFVVNGTYNAKDIAHPKYDLGLKIENVSMKEASSASSLVSTYAPIAGMVNGNFSTDFKISGELLKDMMPNMATVNGGGLIKIAQAALKDSKLISGITSLTKLSDANEVTMKDVLMSASIKDGRLSVKPFDVKFGSYKTTIAGSTGMDQSIDYTLKMDVPAGKLGSQFNSLIASKTGAKADPNGTVPVTIGLGGSVTSPSPKLIMDEQKQQVKEAATTVAKEEGTKAIEKAVKGTEAEKIVGSILGKSDTTKTKTKADSTKTQQVEDAKSLIKGLLKKKKS</sequence>
<dbReference type="InterPro" id="IPR007844">
    <property type="entry name" value="AsmA"/>
</dbReference>
<proteinExistence type="predicted"/>
<feature type="transmembrane region" description="Helical" evidence="2">
    <location>
        <begin position="7"/>
        <end position="30"/>
    </location>
</feature>
<dbReference type="PANTHER" id="PTHR30441">
    <property type="entry name" value="DUF748 DOMAIN-CONTAINING PROTEIN"/>
    <property type="match status" value="1"/>
</dbReference>
<evidence type="ECO:0000256" key="1">
    <source>
        <dbReference type="SAM" id="MobiDB-lite"/>
    </source>
</evidence>
<dbReference type="InterPro" id="IPR052894">
    <property type="entry name" value="AsmA-related"/>
</dbReference>
<feature type="compositionally biased region" description="Basic and acidic residues" evidence="1">
    <location>
        <begin position="955"/>
        <end position="972"/>
    </location>
</feature>
<keyword evidence="2" id="KW-1133">Transmembrane helix</keyword>
<dbReference type="GO" id="GO:0090313">
    <property type="term" value="P:regulation of protein targeting to membrane"/>
    <property type="evidence" value="ECO:0007669"/>
    <property type="project" value="TreeGrafter"/>
</dbReference>
<dbReference type="OrthoDB" id="596403at2"/>
<dbReference type="Proteomes" id="UP000190961">
    <property type="component" value="Unassembled WGS sequence"/>
</dbReference>
<keyword evidence="5" id="KW-1185">Reference proteome</keyword>
<dbReference type="PANTHER" id="PTHR30441:SF8">
    <property type="entry name" value="DUF748 DOMAIN-CONTAINING PROTEIN"/>
    <property type="match status" value="1"/>
</dbReference>
<name>A0A1T5LGZ6_9BACT</name>
<accession>A0A1T5LGZ6</accession>
<evidence type="ECO:0000313" key="4">
    <source>
        <dbReference type="EMBL" id="SKC75292.1"/>
    </source>
</evidence>
<dbReference type="Pfam" id="PF05170">
    <property type="entry name" value="AsmA"/>
    <property type="match status" value="1"/>
</dbReference>
<dbReference type="STRING" id="688867.SAMN05660236_3223"/>
<evidence type="ECO:0000313" key="5">
    <source>
        <dbReference type="Proteomes" id="UP000190961"/>
    </source>
</evidence>
<evidence type="ECO:0000256" key="2">
    <source>
        <dbReference type="SAM" id="Phobius"/>
    </source>
</evidence>
<dbReference type="AlphaFoldDB" id="A0A1T5LGZ6"/>
<dbReference type="GO" id="GO:0005886">
    <property type="term" value="C:plasma membrane"/>
    <property type="evidence" value="ECO:0007669"/>
    <property type="project" value="TreeGrafter"/>
</dbReference>
<gene>
    <name evidence="4" type="ORF">SAMN05660236_3223</name>
</gene>
<reference evidence="4 5" key="1">
    <citation type="submission" date="2017-02" db="EMBL/GenBank/DDBJ databases">
        <authorList>
            <person name="Peterson S.W."/>
        </authorList>
    </citation>
    <scope>NUCLEOTIDE SEQUENCE [LARGE SCALE GENOMIC DNA]</scope>
    <source>
        <strain evidence="4 5">DSM 25262</strain>
    </source>
</reference>
<organism evidence="4 5">
    <name type="scientific">Ohtaekwangia koreensis</name>
    <dbReference type="NCBI Taxonomy" id="688867"/>
    <lineage>
        <taxon>Bacteria</taxon>
        <taxon>Pseudomonadati</taxon>
        <taxon>Bacteroidota</taxon>
        <taxon>Cytophagia</taxon>
        <taxon>Cytophagales</taxon>
        <taxon>Fulvivirgaceae</taxon>
        <taxon>Ohtaekwangia</taxon>
    </lineage>
</organism>
<evidence type="ECO:0000259" key="3">
    <source>
        <dbReference type="Pfam" id="PF05170"/>
    </source>
</evidence>
<dbReference type="RefSeq" id="WP_079687767.1">
    <property type="nucleotide sequence ID" value="NZ_FUZU01000002.1"/>
</dbReference>
<keyword evidence="2" id="KW-0812">Transmembrane</keyword>
<dbReference type="EMBL" id="FUZU01000002">
    <property type="protein sequence ID" value="SKC75292.1"/>
    <property type="molecule type" value="Genomic_DNA"/>
</dbReference>
<feature type="domain" description="AsmA" evidence="3">
    <location>
        <begin position="1"/>
        <end position="172"/>
    </location>
</feature>
<feature type="region of interest" description="Disordered" evidence="1">
    <location>
        <begin position="950"/>
        <end position="972"/>
    </location>
</feature>
<keyword evidence="2" id="KW-0472">Membrane</keyword>